<evidence type="ECO:0000313" key="2">
    <source>
        <dbReference type="Proteomes" id="UP001281147"/>
    </source>
</evidence>
<keyword evidence="2" id="KW-1185">Reference proteome</keyword>
<reference evidence="1" key="1">
    <citation type="submission" date="2023-07" db="EMBL/GenBank/DDBJ databases">
        <title>Black Yeasts Isolated from many extreme environments.</title>
        <authorList>
            <person name="Coleine C."/>
            <person name="Stajich J.E."/>
            <person name="Selbmann L."/>
        </authorList>
    </citation>
    <scope>NUCLEOTIDE SEQUENCE</scope>
    <source>
        <strain evidence="1">CCFEE 5714</strain>
    </source>
</reference>
<evidence type="ECO:0000313" key="1">
    <source>
        <dbReference type="EMBL" id="KAK3709372.1"/>
    </source>
</evidence>
<sequence>MAQVPAVTTTVDDASQKKKTRLNPARRKAMRSKTEPARSIADTTAPSDLSAGKKPQATSTQAPRNVQTDAPKQNPAWPPSLSRQNTEPGLAKSKPQPKPNLVRTITAPEANNKGTSLALKAPALTTGGLVGCAASAAILLGVGIWYDFSGAESAILAAKAAKLCVDNLTEDVITSLQAGTYSADEALDIHRRTTLAYASTIPGGAPFVERIFREIDMVRKQRGREVDKVVAETYAELAKAGSKGATSAEMQTIVIKQLMTLSSFASNATQDVVARNPKLRPFRDGAVKSLQEPSDAKMPTVKVNMAIRQKQTIGK</sequence>
<comment type="caution">
    <text evidence="1">The sequence shown here is derived from an EMBL/GenBank/DDBJ whole genome shotgun (WGS) entry which is preliminary data.</text>
</comment>
<proteinExistence type="predicted"/>
<dbReference type="Proteomes" id="UP001281147">
    <property type="component" value="Unassembled WGS sequence"/>
</dbReference>
<name>A0ACC3N3K9_9PEZI</name>
<dbReference type="EMBL" id="JAUTXU010000093">
    <property type="protein sequence ID" value="KAK3709372.1"/>
    <property type="molecule type" value="Genomic_DNA"/>
</dbReference>
<protein>
    <submittedName>
        <fullName evidence="1">Uncharacterized protein</fullName>
    </submittedName>
</protein>
<organism evidence="1 2">
    <name type="scientific">Vermiconidia calcicola</name>
    <dbReference type="NCBI Taxonomy" id="1690605"/>
    <lineage>
        <taxon>Eukaryota</taxon>
        <taxon>Fungi</taxon>
        <taxon>Dikarya</taxon>
        <taxon>Ascomycota</taxon>
        <taxon>Pezizomycotina</taxon>
        <taxon>Dothideomycetes</taxon>
        <taxon>Dothideomycetidae</taxon>
        <taxon>Mycosphaerellales</taxon>
        <taxon>Extremaceae</taxon>
        <taxon>Vermiconidia</taxon>
    </lineage>
</organism>
<accession>A0ACC3N3K9</accession>
<gene>
    <name evidence="1" type="ORF">LTR37_010933</name>
</gene>